<feature type="non-terminal residue" evidence="1">
    <location>
        <position position="1"/>
    </location>
</feature>
<proteinExistence type="predicted"/>
<reference evidence="1" key="1">
    <citation type="submission" date="2021-06" db="EMBL/GenBank/DDBJ databases">
        <authorList>
            <person name="Kallberg Y."/>
            <person name="Tangrot J."/>
            <person name="Rosling A."/>
        </authorList>
    </citation>
    <scope>NUCLEOTIDE SEQUENCE</scope>
    <source>
        <strain evidence="1">IA702</strain>
    </source>
</reference>
<keyword evidence="2" id="KW-1185">Reference proteome</keyword>
<accession>A0A9N9EG88</accession>
<evidence type="ECO:0000313" key="2">
    <source>
        <dbReference type="Proteomes" id="UP000789572"/>
    </source>
</evidence>
<gene>
    <name evidence="1" type="ORF">POCULU_LOCUS11305</name>
</gene>
<sequence length="166" mass="19243">IDIELLSEVVMTLLESMPQELHLNCKINIGHPIEDLTNITNNIVNLIEDADKYNWNYHRSYISRNTTTYWYYCSQRNTLASKPCKHLDMSKQRDTPSKERFDCGGILKIAINEATQTAKISLYHKNLHAPPINIAVSQNIKDFIKTNINLLPREIYARLINENLID</sequence>
<name>A0A9N9EG88_9GLOM</name>
<dbReference type="Proteomes" id="UP000789572">
    <property type="component" value="Unassembled WGS sequence"/>
</dbReference>
<dbReference type="AlphaFoldDB" id="A0A9N9EG88"/>
<protein>
    <submittedName>
        <fullName evidence="1">254_t:CDS:1</fullName>
    </submittedName>
</protein>
<dbReference type="OrthoDB" id="2307182at2759"/>
<dbReference type="EMBL" id="CAJVPJ010007734">
    <property type="protein sequence ID" value="CAG8677340.1"/>
    <property type="molecule type" value="Genomic_DNA"/>
</dbReference>
<evidence type="ECO:0000313" key="1">
    <source>
        <dbReference type="EMBL" id="CAG8677340.1"/>
    </source>
</evidence>
<feature type="non-terminal residue" evidence="1">
    <location>
        <position position="166"/>
    </location>
</feature>
<comment type="caution">
    <text evidence="1">The sequence shown here is derived from an EMBL/GenBank/DDBJ whole genome shotgun (WGS) entry which is preliminary data.</text>
</comment>
<organism evidence="1 2">
    <name type="scientific">Paraglomus occultum</name>
    <dbReference type="NCBI Taxonomy" id="144539"/>
    <lineage>
        <taxon>Eukaryota</taxon>
        <taxon>Fungi</taxon>
        <taxon>Fungi incertae sedis</taxon>
        <taxon>Mucoromycota</taxon>
        <taxon>Glomeromycotina</taxon>
        <taxon>Glomeromycetes</taxon>
        <taxon>Paraglomerales</taxon>
        <taxon>Paraglomeraceae</taxon>
        <taxon>Paraglomus</taxon>
    </lineage>
</organism>